<dbReference type="Proteomes" id="UP000233750">
    <property type="component" value="Unassembled WGS sequence"/>
</dbReference>
<dbReference type="EMBL" id="JACJHR010000017">
    <property type="protein sequence ID" value="MBB2500322.1"/>
    <property type="molecule type" value="Genomic_DNA"/>
</dbReference>
<sequence>MAAHETVDDELWTEFHRVVNMTSRELADWLRTREAGPETEPLPDRAGPATGRKVLSILGKRRSDVNQSDVEVMRDVVDRVHASRRDDLEPVAGDAGWRQGLMSLGHDPVKPVRD</sequence>
<evidence type="ECO:0000313" key="3">
    <source>
        <dbReference type="Proteomes" id="UP000233750"/>
    </source>
</evidence>
<protein>
    <submittedName>
        <fullName evidence="1">DUF3140 domain-containing protein</fullName>
    </submittedName>
    <submittedName>
        <fullName evidence="2">Uncharacterized protein DUF3140</fullName>
    </submittedName>
</protein>
<evidence type="ECO:0000313" key="4">
    <source>
        <dbReference type="Proteomes" id="UP000550260"/>
    </source>
</evidence>
<dbReference type="AlphaFoldDB" id="A0A2N3WQH5"/>
<dbReference type="InterPro" id="IPR021487">
    <property type="entry name" value="DUF3140"/>
</dbReference>
<dbReference type="RefSeq" id="WP_101441225.1">
    <property type="nucleotide sequence ID" value="NZ_JACJHR010000017.1"/>
</dbReference>
<evidence type="ECO:0000313" key="1">
    <source>
        <dbReference type="EMBL" id="MBB2500322.1"/>
    </source>
</evidence>
<dbReference type="EMBL" id="PJMY01000003">
    <property type="protein sequence ID" value="PKV96122.1"/>
    <property type="molecule type" value="Genomic_DNA"/>
</dbReference>
<organism evidence="2 3">
    <name type="scientific">Amycolatopsis echigonensis</name>
    <dbReference type="NCBI Taxonomy" id="2576905"/>
    <lineage>
        <taxon>Bacteria</taxon>
        <taxon>Bacillati</taxon>
        <taxon>Actinomycetota</taxon>
        <taxon>Actinomycetes</taxon>
        <taxon>Pseudonocardiales</taxon>
        <taxon>Pseudonocardiaceae</taxon>
        <taxon>Amycolatopsis</taxon>
    </lineage>
</organism>
<keyword evidence="3" id="KW-1185">Reference proteome</keyword>
<comment type="caution">
    <text evidence="2">The sequence shown here is derived from an EMBL/GenBank/DDBJ whole genome shotgun (WGS) entry which is preliminary data.</text>
</comment>
<accession>A0A8E1VY54</accession>
<name>A0A2N3WQH5_9PSEU</name>
<dbReference type="PANTHER" id="PTHR40630:SF1">
    <property type="entry name" value="DNA-BINDING PROTEIN"/>
    <property type="match status" value="1"/>
</dbReference>
<dbReference type="PANTHER" id="PTHR40630">
    <property type="entry name" value="POSSIBLE DNA-BINDING PROTEIN"/>
    <property type="match status" value="1"/>
</dbReference>
<dbReference type="Pfam" id="PF11338">
    <property type="entry name" value="DUF3140"/>
    <property type="match status" value="1"/>
</dbReference>
<reference evidence="1 4" key="2">
    <citation type="submission" date="2020-08" db="EMBL/GenBank/DDBJ databases">
        <title>Amycolatopsis echigonensis JCM 21831.</title>
        <authorList>
            <person name="Tedsree N."/>
            <person name="Kuncharoen N."/>
            <person name="Likhitwitayawuid K."/>
            <person name="Tanasupawat S."/>
        </authorList>
    </citation>
    <scope>NUCLEOTIDE SEQUENCE [LARGE SCALE GENOMIC DNA]</scope>
    <source>
        <strain evidence="1 4">JCM 21831</strain>
    </source>
</reference>
<gene>
    <name evidence="2" type="ORF">ATK30_7058</name>
    <name evidence="1" type="ORF">H5411_14455</name>
</gene>
<dbReference type="Proteomes" id="UP000550260">
    <property type="component" value="Unassembled WGS sequence"/>
</dbReference>
<reference evidence="2 3" key="1">
    <citation type="submission" date="2017-12" db="EMBL/GenBank/DDBJ databases">
        <title>Sequencing the genomes of 1000 Actinobacteria strains.</title>
        <authorList>
            <person name="Klenk H.-P."/>
        </authorList>
    </citation>
    <scope>NUCLEOTIDE SEQUENCE [LARGE SCALE GENOMIC DNA]</scope>
    <source>
        <strain evidence="2 3">DSM 45165</strain>
    </source>
</reference>
<evidence type="ECO:0000313" key="2">
    <source>
        <dbReference type="EMBL" id="PKV96122.1"/>
    </source>
</evidence>
<dbReference type="OrthoDB" id="513524at2"/>
<accession>A0A2N3WQH5</accession>
<proteinExistence type="predicted"/>